<protein>
    <submittedName>
        <fullName evidence="1">Uncharacterized protein</fullName>
    </submittedName>
</protein>
<organism evidence="1 2">
    <name type="scientific">Athelia psychrophila</name>
    <dbReference type="NCBI Taxonomy" id="1759441"/>
    <lineage>
        <taxon>Eukaryota</taxon>
        <taxon>Fungi</taxon>
        <taxon>Dikarya</taxon>
        <taxon>Basidiomycota</taxon>
        <taxon>Agaricomycotina</taxon>
        <taxon>Agaricomycetes</taxon>
        <taxon>Agaricomycetidae</taxon>
        <taxon>Atheliales</taxon>
        <taxon>Atheliaceae</taxon>
        <taxon>Athelia</taxon>
    </lineage>
</organism>
<evidence type="ECO:0000313" key="2">
    <source>
        <dbReference type="Proteomes" id="UP000076532"/>
    </source>
</evidence>
<dbReference type="AlphaFoldDB" id="A0A166VWE0"/>
<sequence length="110" mass="11710">TTAAGKVECVRVCAIWGQWGCMCNDWHRGDGLARAGPHPLAVRIHTASTRAATGAMPGGGWMHLSRPLLHPYLLFPSLPLLLMSAGRSGRTPLSCKVVVVKLAGRVEVVT</sequence>
<dbReference type="Proteomes" id="UP000076532">
    <property type="component" value="Unassembled WGS sequence"/>
</dbReference>
<evidence type="ECO:0000313" key="1">
    <source>
        <dbReference type="EMBL" id="KZP33129.1"/>
    </source>
</evidence>
<dbReference type="EMBL" id="KV417483">
    <property type="protein sequence ID" value="KZP33129.1"/>
    <property type="molecule type" value="Genomic_DNA"/>
</dbReference>
<keyword evidence="2" id="KW-1185">Reference proteome</keyword>
<name>A0A166VWE0_9AGAM</name>
<feature type="non-terminal residue" evidence="1">
    <location>
        <position position="1"/>
    </location>
</feature>
<gene>
    <name evidence="1" type="ORF">FIBSPDRAFT_847736</name>
</gene>
<accession>A0A166VWE0</accession>
<proteinExistence type="predicted"/>
<reference evidence="1 2" key="1">
    <citation type="journal article" date="2016" name="Mol. Biol. Evol.">
        <title>Comparative Genomics of Early-Diverging Mushroom-Forming Fungi Provides Insights into the Origins of Lignocellulose Decay Capabilities.</title>
        <authorList>
            <person name="Nagy L.G."/>
            <person name="Riley R."/>
            <person name="Tritt A."/>
            <person name="Adam C."/>
            <person name="Daum C."/>
            <person name="Floudas D."/>
            <person name="Sun H."/>
            <person name="Yadav J.S."/>
            <person name="Pangilinan J."/>
            <person name="Larsson K.H."/>
            <person name="Matsuura K."/>
            <person name="Barry K."/>
            <person name="Labutti K."/>
            <person name="Kuo R."/>
            <person name="Ohm R.A."/>
            <person name="Bhattacharya S.S."/>
            <person name="Shirouzu T."/>
            <person name="Yoshinaga Y."/>
            <person name="Martin F.M."/>
            <person name="Grigoriev I.V."/>
            <person name="Hibbett D.S."/>
        </authorList>
    </citation>
    <scope>NUCLEOTIDE SEQUENCE [LARGE SCALE GENOMIC DNA]</scope>
    <source>
        <strain evidence="1 2">CBS 109695</strain>
    </source>
</reference>